<dbReference type="Gene3D" id="3.50.30.30">
    <property type="match status" value="1"/>
</dbReference>
<dbReference type="CDD" id="cd02121">
    <property type="entry name" value="PA_GCPII_like"/>
    <property type="match status" value="1"/>
</dbReference>
<dbReference type="AlphaFoldDB" id="A0AAV9FVN3"/>
<dbReference type="SUPFAM" id="SSF47672">
    <property type="entry name" value="Transferrin receptor-like dimerisation domain"/>
    <property type="match status" value="1"/>
</dbReference>
<sequence length="892" mass="98984">MAPGSDDRYDPNPPIPTYDEAIAGGSWQRQDQPHSPIPDAAEGQSLLNNRHHLPSANNNATGRRPRGYRPPTVETDDEDSLLGSDSDSDSDSEAEHVRREMQEMDIDDSETRGGRSSWGKRIGFSLPQWRWRWRWRLPQIRLGRTPAAPAGGEGANTTPEEETPGQRFAFPTLGSAALFLIVGRVLAIMLVLGFLYLLFVSDMFSNMARRMGSRMFDPASVRNHVKMSVDPRRIRDHLKHYTGYSHLAGTAGDFALVEDTEMLFKKYGLEDVTIDEYQVYLNYPKDRGRAVEILGADGKPKWLARLEEDEKGGEVAGRQPMAFHGHSKSGDVKGPLIYANYGTKDDFAWLKEKGIDTKGAIALVRYGGQPRDAALKVKEAELAGFAGCLIYSDPADDGFVRGQTAPNGPYMPADGVQRAGVSLSSSIVGDPLTPGWGSKASALRVAPSESLGLVKIPSLPLAWRDAQVLLQHLKNFGDYVPSSWVGGVPEISHWWTGNSSSPIVRLKNDQDEVEKKPIWNVYGRIVGVEQNEKKLIIGNHRDAWGFGGPDPNSGSAIMMEVIRIFGDLMLQEWRPLRTIEFMSWDGGAYNMIGSTEYVEQNDEDLRRDGLAYINIGAGVTGSNFHASGSPILNKALLEVLNDVRDPSFNDTTLRALWDERQGELEALGGGSDFVAFQDIVGTSAIDMRFSGGGTPSHSTYETFDWVDQIGDPGFVYHTLLTQAICLLILELADRPIMPFDLPHYVNTMGRWIQDLDNWLRAQPAGKSLSIKPLKDAHHSVLQSVREFIKWELSWETSVISSSGFETAGLGRKRAEYNSRLARFESDLLDPIGIHGRAQFKHVLTAPSLESVYREEYFPSIREAIKSGDWERAKDTVVRVAEIMKMAAAHLLE</sequence>
<dbReference type="InterPro" id="IPR046450">
    <property type="entry name" value="PA_dom_sf"/>
</dbReference>
<feature type="compositionally biased region" description="Basic and acidic residues" evidence="2">
    <location>
        <begin position="93"/>
        <end position="102"/>
    </location>
</feature>
<feature type="region of interest" description="Disordered" evidence="2">
    <location>
        <begin position="144"/>
        <end position="165"/>
    </location>
</feature>
<reference evidence="7" key="2">
    <citation type="submission" date="2023-05" db="EMBL/GenBank/DDBJ databases">
        <authorList>
            <consortium name="Lawrence Berkeley National Laboratory"/>
            <person name="Steindorff A."/>
            <person name="Hensen N."/>
            <person name="Bonometti L."/>
            <person name="Westerberg I."/>
            <person name="Brannstrom I.O."/>
            <person name="Guillou S."/>
            <person name="Cros-Aarteil S."/>
            <person name="Calhoun S."/>
            <person name="Haridas S."/>
            <person name="Kuo A."/>
            <person name="Mondo S."/>
            <person name="Pangilinan J."/>
            <person name="Riley R."/>
            <person name="Labutti K."/>
            <person name="Andreopoulos B."/>
            <person name="Lipzen A."/>
            <person name="Chen C."/>
            <person name="Yanf M."/>
            <person name="Daum C."/>
            <person name="Ng V."/>
            <person name="Clum A."/>
            <person name="Ohm R."/>
            <person name="Martin F."/>
            <person name="Silar P."/>
            <person name="Natvig D."/>
            <person name="Lalanne C."/>
            <person name="Gautier V."/>
            <person name="Ament-Velasquez S.L."/>
            <person name="Kruys A."/>
            <person name="Hutchinson M.I."/>
            <person name="Powell A.J."/>
            <person name="Barry K."/>
            <person name="Miller A.N."/>
            <person name="Grigoriev I.V."/>
            <person name="Debuchy R."/>
            <person name="Gladieux P."/>
            <person name="Thoren M.H."/>
            <person name="Johannesson H."/>
        </authorList>
    </citation>
    <scope>NUCLEOTIDE SEQUENCE</scope>
    <source>
        <strain evidence="7">PSN243</strain>
    </source>
</reference>
<dbReference type="CDD" id="cd08022">
    <property type="entry name" value="M28_PSMA_like"/>
    <property type="match status" value="1"/>
</dbReference>
<evidence type="ECO:0000259" key="6">
    <source>
        <dbReference type="Pfam" id="PF04389"/>
    </source>
</evidence>
<dbReference type="InterPro" id="IPR007365">
    <property type="entry name" value="TFR-like_dimer_dom"/>
</dbReference>
<dbReference type="Gene3D" id="1.20.930.40">
    <property type="entry name" value="Transferrin receptor-like, dimerisation domain"/>
    <property type="match status" value="1"/>
</dbReference>
<dbReference type="GO" id="GO:0004180">
    <property type="term" value="F:carboxypeptidase activity"/>
    <property type="evidence" value="ECO:0007669"/>
    <property type="project" value="TreeGrafter"/>
</dbReference>
<evidence type="ECO:0000256" key="1">
    <source>
        <dbReference type="ARBA" id="ARBA00005634"/>
    </source>
</evidence>
<keyword evidence="3" id="KW-0472">Membrane</keyword>
<dbReference type="SUPFAM" id="SSF53187">
    <property type="entry name" value="Zn-dependent exopeptidases"/>
    <property type="match status" value="1"/>
</dbReference>
<dbReference type="PANTHER" id="PTHR10404:SF71">
    <property type="entry name" value="CARBOXYPEPTIDASE TRE2, PUTATIVE (AFU_ORTHOLOGUE AFUA_3G10650)-RELATED"/>
    <property type="match status" value="1"/>
</dbReference>
<dbReference type="Pfam" id="PF04389">
    <property type="entry name" value="Peptidase_M28"/>
    <property type="match status" value="1"/>
</dbReference>
<dbReference type="InterPro" id="IPR039373">
    <property type="entry name" value="Peptidase_M28B"/>
</dbReference>
<feature type="compositionally biased region" description="Basic and acidic residues" evidence="2">
    <location>
        <begin position="1"/>
        <end position="10"/>
    </location>
</feature>
<dbReference type="FunFam" id="3.40.630.10:FF:000101">
    <property type="entry name" value="N-acetylated alpha-linked acidic dipeptidase like 1"/>
    <property type="match status" value="1"/>
</dbReference>
<comment type="caution">
    <text evidence="7">The sequence shown here is derived from an EMBL/GenBank/DDBJ whole genome shotgun (WGS) entry which is preliminary data.</text>
</comment>
<comment type="similarity">
    <text evidence="1">Belongs to the peptidase M28 family. M28B subfamily.</text>
</comment>
<dbReference type="InterPro" id="IPR003137">
    <property type="entry name" value="PA_domain"/>
</dbReference>
<dbReference type="InterPro" id="IPR036757">
    <property type="entry name" value="TFR-like_dimer_dom_sf"/>
</dbReference>
<dbReference type="PANTHER" id="PTHR10404">
    <property type="entry name" value="N-ACETYLATED-ALPHA-LINKED ACIDIC DIPEPTIDASE"/>
    <property type="match status" value="1"/>
</dbReference>
<feature type="domain" description="Peptidase M28" evidence="6">
    <location>
        <begin position="520"/>
        <end position="706"/>
    </location>
</feature>
<dbReference type="Proteomes" id="UP001321760">
    <property type="component" value="Unassembled WGS sequence"/>
</dbReference>
<evidence type="ECO:0000256" key="2">
    <source>
        <dbReference type="SAM" id="MobiDB-lite"/>
    </source>
</evidence>
<evidence type="ECO:0000313" key="8">
    <source>
        <dbReference type="Proteomes" id="UP001321760"/>
    </source>
</evidence>
<gene>
    <name evidence="7" type="ORF">QBC34DRAFT_313856</name>
</gene>
<accession>A0AAV9FVN3</accession>
<feature type="domain" description="PA" evidence="4">
    <location>
        <begin position="332"/>
        <end position="419"/>
    </location>
</feature>
<protein>
    <recommendedName>
        <fullName evidence="9">Glutamate carboxypeptidase 2</fullName>
    </recommendedName>
</protein>
<feature type="region of interest" description="Disordered" evidence="2">
    <location>
        <begin position="1"/>
        <end position="117"/>
    </location>
</feature>
<reference evidence="7" key="1">
    <citation type="journal article" date="2023" name="Mol. Phylogenet. Evol.">
        <title>Genome-scale phylogeny and comparative genomics of the fungal order Sordariales.</title>
        <authorList>
            <person name="Hensen N."/>
            <person name="Bonometti L."/>
            <person name="Westerberg I."/>
            <person name="Brannstrom I.O."/>
            <person name="Guillou S."/>
            <person name="Cros-Aarteil S."/>
            <person name="Calhoun S."/>
            <person name="Haridas S."/>
            <person name="Kuo A."/>
            <person name="Mondo S."/>
            <person name="Pangilinan J."/>
            <person name="Riley R."/>
            <person name="LaButti K."/>
            <person name="Andreopoulos B."/>
            <person name="Lipzen A."/>
            <person name="Chen C."/>
            <person name="Yan M."/>
            <person name="Daum C."/>
            <person name="Ng V."/>
            <person name="Clum A."/>
            <person name="Steindorff A."/>
            <person name="Ohm R.A."/>
            <person name="Martin F."/>
            <person name="Silar P."/>
            <person name="Natvig D.O."/>
            <person name="Lalanne C."/>
            <person name="Gautier V."/>
            <person name="Ament-Velasquez S.L."/>
            <person name="Kruys A."/>
            <person name="Hutchinson M.I."/>
            <person name="Powell A.J."/>
            <person name="Barry K."/>
            <person name="Miller A.N."/>
            <person name="Grigoriev I.V."/>
            <person name="Debuchy R."/>
            <person name="Gladieux P."/>
            <person name="Hiltunen Thoren M."/>
            <person name="Johannesson H."/>
        </authorList>
    </citation>
    <scope>NUCLEOTIDE SEQUENCE</scope>
    <source>
        <strain evidence="7">PSN243</strain>
    </source>
</reference>
<evidence type="ECO:0000259" key="4">
    <source>
        <dbReference type="Pfam" id="PF02225"/>
    </source>
</evidence>
<name>A0AAV9FVN3_9PEZI</name>
<dbReference type="SUPFAM" id="SSF52025">
    <property type="entry name" value="PA domain"/>
    <property type="match status" value="1"/>
</dbReference>
<proteinExistence type="inferred from homology"/>
<keyword evidence="8" id="KW-1185">Reference proteome</keyword>
<evidence type="ECO:0000256" key="3">
    <source>
        <dbReference type="SAM" id="Phobius"/>
    </source>
</evidence>
<keyword evidence="3" id="KW-1133">Transmembrane helix</keyword>
<evidence type="ECO:0008006" key="9">
    <source>
        <dbReference type="Google" id="ProtNLM"/>
    </source>
</evidence>
<dbReference type="Pfam" id="PF04253">
    <property type="entry name" value="TFR_dimer"/>
    <property type="match status" value="1"/>
</dbReference>
<dbReference type="Pfam" id="PF02225">
    <property type="entry name" value="PA"/>
    <property type="match status" value="1"/>
</dbReference>
<dbReference type="Gene3D" id="3.40.630.10">
    <property type="entry name" value="Zn peptidases"/>
    <property type="match status" value="1"/>
</dbReference>
<feature type="domain" description="Transferrin receptor-like dimerisation" evidence="5">
    <location>
        <begin position="768"/>
        <end position="890"/>
    </location>
</feature>
<feature type="compositionally biased region" description="Acidic residues" evidence="2">
    <location>
        <begin position="74"/>
        <end position="92"/>
    </location>
</feature>
<keyword evidence="3" id="KW-0812">Transmembrane</keyword>
<dbReference type="InterPro" id="IPR007484">
    <property type="entry name" value="Peptidase_M28"/>
</dbReference>
<dbReference type="EMBL" id="MU866034">
    <property type="protein sequence ID" value="KAK4442084.1"/>
    <property type="molecule type" value="Genomic_DNA"/>
</dbReference>
<evidence type="ECO:0000313" key="7">
    <source>
        <dbReference type="EMBL" id="KAK4442084.1"/>
    </source>
</evidence>
<organism evidence="7 8">
    <name type="scientific">Podospora aff. communis PSN243</name>
    <dbReference type="NCBI Taxonomy" id="3040156"/>
    <lineage>
        <taxon>Eukaryota</taxon>
        <taxon>Fungi</taxon>
        <taxon>Dikarya</taxon>
        <taxon>Ascomycota</taxon>
        <taxon>Pezizomycotina</taxon>
        <taxon>Sordariomycetes</taxon>
        <taxon>Sordariomycetidae</taxon>
        <taxon>Sordariales</taxon>
        <taxon>Podosporaceae</taxon>
        <taxon>Podospora</taxon>
    </lineage>
</organism>
<feature type="transmembrane region" description="Helical" evidence="3">
    <location>
        <begin position="176"/>
        <end position="200"/>
    </location>
</feature>
<evidence type="ECO:0000259" key="5">
    <source>
        <dbReference type="Pfam" id="PF04253"/>
    </source>
</evidence>